<dbReference type="Proteomes" id="UP000185622">
    <property type="component" value="Chromosome"/>
</dbReference>
<proteinExistence type="predicted"/>
<evidence type="ECO:0000313" key="3">
    <source>
        <dbReference type="EMBL" id="AQS47407.1"/>
    </source>
</evidence>
<dbReference type="Pfam" id="PF04366">
    <property type="entry name" value="Ysc84"/>
    <property type="match status" value="1"/>
</dbReference>
<name>A0ABN4XBB7_9RHOB</name>
<feature type="chain" id="PRO_5045156732" description="Ysc84 actin-binding domain-containing protein" evidence="1">
    <location>
        <begin position="24"/>
        <end position="191"/>
    </location>
</feature>
<protein>
    <recommendedName>
        <fullName evidence="2">Ysc84 actin-binding domain-containing protein</fullName>
    </recommendedName>
</protein>
<keyword evidence="1" id="KW-0732">Signal</keyword>
<evidence type="ECO:0000259" key="2">
    <source>
        <dbReference type="Pfam" id="PF04366"/>
    </source>
</evidence>
<reference evidence="3 4" key="1">
    <citation type="submission" date="2017-01" db="EMBL/GenBank/DDBJ databases">
        <title>The complete genome sequence of a sulfur-oxidizing marine bacterium Thioclava sp. 25B10_4T.</title>
        <authorList>
            <person name="Liu Y."/>
            <person name="Lai Q."/>
            <person name="Shao Z."/>
        </authorList>
    </citation>
    <scope>NUCLEOTIDE SEQUENCE [LARGE SCALE GENOMIC DNA]</scope>
    <source>
        <strain evidence="3 4">25B10_4</strain>
    </source>
</reference>
<dbReference type="InterPro" id="IPR007461">
    <property type="entry name" value="Ysc84_actin-binding"/>
</dbReference>
<dbReference type="RefSeq" id="WP_075776318.1">
    <property type="nucleotide sequence ID" value="NZ_CP019437.1"/>
</dbReference>
<gene>
    <name evidence="3" type="ORF">BMG03_06035</name>
</gene>
<feature type="domain" description="Ysc84 actin-binding" evidence="2">
    <location>
        <begin position="106"/>
        <end position="189"/>
    </location>
</feature>
<dbReference type="EMBL" id="CP019437">
    <property type="protein sequence ID" value="AQS47407.1"/>
    <property type="molecule type" value="Genomic_DNA"/>
</dbReference>
<sequence>MQSKIRTLTAGIAASLMGTMAMAATPASTIDHAKGVQPRPDLDQQVAAALKQCASLEDSCKKVATDSAAVLVFPEVTTIDLGVGGSGGSGAMVQNGKIQGYYDIGKASVGLQIGAKQASQIYVFPTKKSVKQVQSGGEWHVGAGAGITVVNANATANASSGNPRVYVFDSSGLNGGAKISTLRIWKDGDNS</sequence>
<keyword evidence="4" id="KW-1185">Reference proteome</keyword>
<feature type="signal peptide" evidence="1">
    <location>
        <begin position="1"/>
        <end position="23"/>
    </location>
</feature>
<accession>A0ABN4XBB7</accession>
<evidence type="ECO:0000313" key="4">
    <source>
        <dbReference type="Proteomes" id="UP000185622"/>
    </source>
</evidence>
<evidence type="ECO:0000256" key="1">
    <source>
        <dbReference type="SAM" id="SignalP"/>
    </source>
</evidence>
<organism evidence="3 4">
    <name type="scientific">Thioclava nitratireducens</name>
    <dbReference type="NCBI Taxonomy" id="1915078"/>
    <lineage>
        <taxon>Bacteria</taxon>
        <taxon>Pseudomonadati</taxon>
        <taxon>Pseudomonadota</taxon>
        <taxon>Alphaproteobacteria</taxon>
        <taxon>Rhodobacterales</taxon>
        <taxon>Paracoccaceae</taxon>
        <taxon>Thioclava</taxon>
    </lineage>
</organism>